<dbReference type="Proteomes" id="UP000504623">
    <property type="component" value="Unplaced"/>
</dbReference>
<dbReference type="AlphaFoldDB" id="A0A9B0TY88"/>
<keyword evidence="1" id="KW-0479">Metal-binding</keyword>
<evidence type="ECO:0000259" key="3">
    <source>
        <dbReference type="PROSITE" id="PS50157"/>
    </source>
</evidence>
<dbReference type="CTD" id="84460"/>
<feature type="domain" description="C2H2-type" evidence="3">
    <location>
        <begin position="4"/>
        <end position="31"/>
    </location>
</feature>
<evidence type="ECO:0000256" key="1">
    <source>
        <dbReference type="PROSITE-ProRule" id="PRU00042"/>
    </source>
</evidence>
<dbReference type="InterPro" id="IPR036236">
    <property type="entry name" value="Znf_C2H2_sf"/>
</dbReference>
<accession>A0A9B0TY88</accession>
<dbReference type="Gene3D" id="3.30.160.60">
    <property type="entry name" value="Classic Zinc Finger"/>
    <property type="match status" value="1"/>
</dbReference>
<keyword evidence="4" id="KW-1185">Reference proteome</keyword>
<feature type="compositionally biased region" description="Basic residues" evidence="2">
    <location>
        <begin position="400"/>
        <end position="409"/>
    </location>
</feature>
<reference evidence="5" key="1">
    <citation type="submission" date="2025-08" db="UniProtKB">
        <authorList>
            <consortium name="RefSeq"/>
        </authorList>
    </citation>
    <scope>IDENTIFICATION</scope>
    <source>
        <tissue evidence="5">Spleen</tissue>
    </source>
</reference>
<evidence type="ECO:0000313" key="5">
    <source>
        <dbReference type="RefSeq" id="XP_006869170.1"/>
    </source>
</evidence>
<feature type="compositionally biased region" description="Basic residues" evidence="2">
    <location>
        <begin position="341"/>
        <end position="353"/>
    </location>
</feature>
<dbReference type="OrthoDB" id="1925236at2759"/>
<dbReference type="PANTHER" id="PTHR46742">
    <property type="entry name" value="LYSINE-RICH COILED-COIL PROTEIN 1"/>
    <property type="match status" value="1"/>
</dbReference>
<gene>
    <name evidence="5" type="primary">ZMAT1</name>
</gene>
<dbReference type="GO" id="GO:0008270">
    <property type="term" value="F:zinc ion binding"/>
    <property type="evidence" value="ECO:0007669"/>
    <property type="project" value="UniProtKB-KW"/>
</dbReference>
<evidence type="ECO:0000256" key="2">
    <source>
        <dbReference type="SAM" id="MobiDB-lite"/>
    </source>
</evidence>
<name>A0A9B0TY88_CHRAS</name>
<keyword evidence="1" id="KW-0862">Zinc</keyword>
<dbReference type="RefSeq" id="XP_006869170.1">
    <property type="nucleotide sequence ID" value="XM_006869108.1"/>
</dbReference>
<evidence type="ECO:0000313" key="4">
    <source>
        <dbReference type="Proteomes" id="UP000504623"/>
    </source>
</evidence>
<proteinExistence type="predicted"/>
<protein>
    <submittedName>
        <fullName evidence="5">Zinc finger matrin-type protein 1</fullName>
    </submittedName>
</protein>
<dbReference type="InterPro" id="IPR013087">
    <property type="entry name" value="Znf_C2H2_type"/>
</dbReference>
<feature type="region of interest" description="Disordered" evidence="2">
    <location>
        <begin position="310"/>
        <end position="446"/>
    </location>
</feature>
<feature type="compositionally biased region" description="Polar residues" evidence="2">
    <location>
        <begin position="310"/>
        <end position="324"/>
    </location>
</feature>
<dbReference type="PROSITE" id="PS00028">
    <property type="entry name" value="ZINC_FINGER_C2H2_1"/>
    <property type="match status" value="1"/>
</dbReference>
<dbReference type="PANTHER" id="PTHR46742:SF2">
    <property type="entry name" value="ZINC FINGER MATRIN-TYPE PROTEIN 1"/>
    <property type="match status" value="1"/>
</dbReference>
<feature type="compositionally biased region" description="Basic and acidic residues" evidence="2">
    <location>
        <begin position="354"/>
        <end position="365"/>
    </location>
</feature>
<dbReference type="GeneID" id="102831643"/>
<organism evidence="4 5">
    <name type="scientific">Chrysochloris asiatica</name>
    <name type="common">Cape golden mole</name>
    <dbReference type="NCBI Taxonomy" id="185453"/>
    <lineage>
        <taxon>Eukaryota</taxon>
        <taxon>Metazoa</taxon>
        <taxon>Chordata</taxon>
        <taxon>Craniata</taxon>
        <taxon>Vertebrata</taxon>
        <taxon>Euteleostomi</taxon>
        <taxon>Mammalia</taxon>
        <taxon>Eutheria</taxon>
        <taxon>Afrotheria</taxon>
        <taxon>Chrysochloridae</taxon>
        <taxon>Chrysochlorinae</taxon>
        <taxon>Chrysochloris</taxon>
    </lineage>
</organism>
<sequence length="446" mass="52094">MRTYDCHICSIAFTSSEMLRSHMQGHEHQIRENLVTNLVNSKTQETFQDECEDNINMQKDKGLQLKTCFGKMEESSLETGGYREEIDFKLGHRVFEKSFPHETSQTYPGSYNISKAVEDQLPHYLPDHSQKRYQSFKDELDNYTQMQTVKGPEPKSCVRDMGDCFMETHGHREVVDSEPKHTVSSETSQTYQEPYNISPMESQLSYSLPAPSERTYDSFKEQKSRGLEPKTCLRKIEDSFIEAHYNREIVEFRPRHTMLEQKCPFETCQTYSESPSISQTVDNQLPHWSPDHDSKQRLEYLSEKPVPLSLIQQDNNSGPQSVESEVSKDLSENNTSDLQVGHKRRHQKRKRQRLKEGEEKAEKVQSKHKRKGSYEDVDLEQKSIQQKGGMVDEVFVSSGKLKHKKKKKSHDVASEKEERKHRKEKKKRAKEKTEEEMLWDESILGF</sequence>
<feature type="compositionally biased region" description="Basic residues" evidence="2">
    <location>
        <begin position="419"/>
        <end position="430"/>
    </location>
</feature>
<dbReference type="PROSITE" id="PS50157">
    <property type="entry name" value="ZINC_FINGER_C2H2_2"/>
    <property type="match status" value="1"/>
</dbReference>
<dbReference type="SUPFAM" id="SSF57667">
    <property type="entry name" value="beta-beta-alpha zinc fingers"/>
    <property type="match status" value="1"/>
</dbReference>
<keyword evidence="1" id="KW-0863">Zinc-finger</keyword>